<organism evidence="2 3">
    <name type="scientific">Methylobacterium platani</name>
    <dbReference type="NCBI Taxonomy" id="427683"/>
    <lineage>
        <taxon>Bacteria</taxon>
        <taxon>Pseudomonadati</taxon>
        <taxon>Pseudomonadota</taxon>
        <taxon>Alphaproteobacteria</taxon>
        <taxon>Hyphomicrobiales</taxon>
        <taxon>Methylobacteriaceae</taxon>
        <taxon>Methylobacterium</taxon>
    </lineage>
</organism>
<accession>A0A179RU11</accession>
<reference evidence="2 3" key="1">
    <citation type="submission" date="2016-04" db="EMBL/GenBank/DDBJ databases">
        <authorList>
            <person name="Evans L.H."/>
            <person name="Alamgir A."/>
            <person name="Owens N."/>
            <person name="Weber N.D."/>
            <person name="Virtaneva K."/>
            <person name="Barbian K."/>
            <person name="Babar A."/>
            <person name="Rosenke K."/>
        </authorList>
    </citation>
    <scope>NUCLEOTIDE SEQUENCE [LARGE SCALE GENOMIC DNA]</scope>
    <source>
        <strain evidence="2 3">PMB02</strain>
    </source>
</reference>
<feature type="compositionally biased region" description="Basic and acidic residues" evidence="1">
    <location>
        <begin position="87"/>
        <end position="99"/>
    </location>
</feature>
<comment type="caution">
    <text evidence="2">The sequence shown here is derived from an EMBL/GenBank/DDBJ whole genome shotgun (WGS) entry which is preliminary data.</text>
</comment>
<evidence type="ECO:0000313" key="2">
    <source>
        <dbReference type="EMBL" id="OAS12015.1"/>
    </source>
</evidence>
<dbReference type="EMBL" id="LWHQ01000118">
    <property type="protein sequence ID" value="OAS12015.1"/>
    <property type="molecule type" value="Genomic_DNA"/>
</dbReference>
<proteinExistence type="predicted"/>
<gene>
    <name evidence="2" type="ORF">A5481_31600</name>
</gene>
<feature type="region of interest" description="Disordered" evidence="1">
    <location>
        <begin position="79"/>
        <end position="112"/>
    </location>
</feature>
<dbReference type="Proteomes" id="UP000078316">
    <property type="component" value="Unassembled WGS sequence"/>
</dbReference>
<evidence type="ECO:0000256" key="1">
    <source>
        <dbReference type="SAM" id="MobiDB-lite"/>
    </source>
</evidence>
<sequence length="251" mass="26873">MTYAEMKEAIARALPAMLPGLREQLYALNGAGLIEDGEAGELDDAIEARRTAGRATPAAPAHAGLPLAAAIAPTAARITRFAPRRQRSPDRTKGREGRRGLGGSSPLPEPLARRYTEGQRAVLFIVGEEIAARGVCGLSVAEIAARAGVCHRHAQMALRLAESDGLVSITERPLKGRKHETNLVRVLSREWAAWLQRRRPTGCKTTPSTGIQDFSSSLESRTAARGQVAKGYRRGDSSSGLARLSAAGFRF</sequence>
<name>A0A179RU11_9HYPH</name>
<protein>
    <submittedName>
        <fullName evidence="2">Uncharacterized protein</fullName>
    </submittedName>
</protein>
<dbReference type="AlphaFoldDB" id="A0A179RU11"/>
<dbReference type="OrthoDB" id="8005824at2"/>
<evidence type="ECO:0000313" key="3">
    <source>
        <dbReference type="Proteomes" id="UP000078316"/>
    </source>
</evidence>
<dbReference type="RefSeq" id="WP_064504514.1">
    <property type="nucleotide sequence ID" value="NZ_LWHQ01000118.1"/>
</dbReference>